<dbReference type="SUPFAM" id="SSF52949">
    <property type="entry name" value="Macro domain-like"/>
    <property type="match status" value="1"/>
</dbReference>
<dbReference type="Proteomes" id="UP000788993">
    <property type="component" value="Unassembled WGS sequence"/>
</dbReference>
<keyword evidence="3" id="KW-1185">Reference proteome</keyword>
<reference evidence="2" key="2">
    <citation type="submission" date="2021-01" db="EMBL/GenBank/DDBJ databases">
        <authorList>
            <person name="Schikora-Tamarit M.A."/>
        </authorList>
    </citation>
    <scope>NUCLEOTIDE SEQUENCE</scope>
    <source>
        <strain evidence="2">NCAIM Y.01608</strain>
    </source>
</reference>
<name>A0A9P8PS48_9ASCO</name>
<dbReference type="InterPro" id="IPR043472">
    <property type="entry name" value="Macro_dom-like"/>
</dbReference>
<dbReference type="Gene3D" id="3.40.220.10">
    <property type="entry name" value="Leucine Aminopeptidase, subunit E, domain 1"/>
    <property type="match status" value="1"/>
</dbReference>
<sequence>MRIVLLDASGNICRLWKQELRRLKKELVDAMRWGDEKLEVSVFNGDIQELKLDTNKETVFFSPGNSFGGMAGGYDRALACLFSDTGDWRTIDRYVKNWIVENSQGYSAPGTAQLIRINTPDSTAWRKYRASAILHVPTMRTPESLVFSDEQTIQSVFDWTWQSLVRVRQEPSVDVFVLTGMGTGTGGLAEGLVCRVMVAAIAMFGNRLGKEVLSYLDNTQRKSSVEKKLYD</sequence>
<evidence type="ECO:0000313" key="3">
    <source>
        <dbReference type="Proteomes" id="UP000788993"/>
    </source>
</evidence>
<dbReference type="InterPro" id="IPR028071">
    <property type="entry name" value="Macro-like_dom"/>
</dbReference>
<organism evidence="2 3">
    <name type="scientific">Ogataea polymorpha</name>
    <dbReference type="NCBI Taxonomy" id="460523"/>
    <lineage>
        <taxon>Eukaryota</taxon>
        <taxon>Fungi</taxon>
        <taxon>Dikarya</taxon>
        <taxon>Ascomycota</taxon>
        <taxon>Saccharomycotina</taxon>
        <taxon>Pichiomycetes</taxon>
        <taxon>Pichiales</taxon>
        <taxon>Pichiaceae</taxon>
        <taxon>Ogataea</taxon>
    </lineage>
</organism>
<dbReference type="EMBL" id="JAEUBD010000108">
    <property type="protein sequence ID" value="KAH3677303.1"/>
    <property type="molecule type" value="Genomic_DNA"/>
</dbReference>
<evidence type="ECO:0000259" key="1">
    <source>
        <dbReference type="Pfam" id="PF14519"/>
    </source>
</evidence>
<dbReference type="AlphaFoldDB" id="A0A9P8PS48"/>
<proteinExistence type="predicted"/>
<evidence type="ECO:0000313" key="2">
    <source>
        <dbReference type="EMBL" id="KAH3677303.1"/>
    </source>
</evidence>
<comment type="caution">
    <text evidence="2">The sequence shown here is derived from an EMBL/GenBank/DDBJ whole genome shotgun (WGS) entry which is preliminary data.</text>
</comment>
<protein>
    <recommendedName>
        <fullName evidence="1">Macro-like domain-containing protein</fullName>
    </recommendedName>
</protein>
<accession>A0A9P8PS48</accession>
<feature type="domain" description="Macro-like" evidence="1">
    <location>
        <begin position="1"/>
        <end position="211"/>
    </location>
</feature>
<reference evidence="2" key="1">
    <citation type="journal article" date="2021" name="Open Biol.">
        <title>Shared evolutionary footprints suggest mitochondrial oxidative damage underlies multiple complex I losses in fungi.</title>
        <authorList>
            <person name="Schikora-Tamarit M.A."/>
            <person name="Marcet-Houben M."/>
            <person name="Nosek J."/>
            <person name="Gabaldon T."/>
        </authorList>
    </citation>
    <scope>NUCLEOTIDE SEQUENCE</scope>
    <source>
        <strain evidence="2">NCAIM Y.01608</strain>
    </source>
</reference>
<gene>
    <name evidence="2" type="ORF">OGATHE_000777</name>
</gene>
<dbReference type="Pfam" id="PF14519">
    <property type="entry name" value="Macro_2"/>
    <property type="match status" value="1"/>
</dbReference>